<dbReference type="STRING" id="765915.A0A1Y2H522"/>
<dbReference type="EMBL" id="MCFL01000137">
    <property type="protein sequence ID" value="ORZ29656.1"/>
    <property type="molecule type" value="Genomic_DNA"/>
</dbReference>
<evidence type="ECO:0000313" key="3">
    <source>
        <dbReference type="EMBL" id="ORZ29656.1"/>
    </source>
</evidence>
<name>A0A1Y2H522_9FUNG</name>
<feature type="coiled-coil region" evidence="1">
    <location>
        <begin position="304"/>
        <end position="338"/>
    </location>
</feature>
<evidence type="ECO:0000259" key="2">
    <source>
        <dbReference type="Pfam" id="PF13815"/>
    </source>
</evidence>
<accession>A0A1Y2H522</accession>
<reference evidence="3 4" key="1">
    <citation type="submission" date="2016-07" db="EMBL/GenBank/DDBJ databases">
        <title>Pervasive Adenine N6-methylation of Active Genes in Fungi.</title>
        <authorList>
            <consortium name="DOE Joint Genome Institute"/>
            <person name="Mondo S.J."/>
            <person name="Dannebaum R.O."/>
            <person name="Kuo R.C."/>
            <person name="Labutti K."/>
            <person name="Haridas S."/>
            <person name="Kuo A."/>
            <person name="Salamov A."/>
            <person name="Ahrendt S.R."/>
            <person name="Lipzen A."/>
            <person name="Sullivan W."/>
            <person name="Andreopoulos W.B."/>
            <person name="Clum A."/>
            <person name="Lindquist E."/>
            <person name="Daum C."/>
            <person name="Ramamoorthy G.K."/>
            <person name="Gryganskyi A."/>
            <person name="Culley D."/>
            <person name="Magnuson J.K."/>
            <person name="James T.Y."/>
            <person name="O'Malley M.A."/>
            <person name="Stajich J.E."/>
            <person name="Spatafora J.W."/>
            <person name="Visel A."/>
            <person name="Grigoriev I.V."/>
        </authorList>
    </citation>
    <scope>NUCLEOTIDE SEQUENCE [LARGE SCALE GENOMIC DNA]</scope>
    <source>
        <strain evidence="3 4">PL171</strain>
    </source>
</reference>
<keyword evidence="1" id="KW-0175">Coiled coil</keyword>
<evidence type="ECO:0000256" key="1">
    <source>
        <dbReference type="SAM" id="Coils"/>
    </source>
</evidence>
<organism evidence="3 4">
    <name type="scientific">Catenaria anguillulae PL171</name>
    <dbReference type="NCBI Taxonomy" id="765915"/>
    <lineage>
        <taxon>Eukaryota</taxon>
        <taxon>Fungi</taxon>
        <taxon>Fungi incertae sedis</taxon>
        <taxon>Blastocladiomycota</taxon>
        <taxon>Blastocladiomycetes</taxon>
        <taxon>Blastocladiales</taxon>
        <taxon>Catenariaceae</taxon>
        <taxon>Catenaria</taxon>
    </lineage>
</organism>
<gene>
    <name evidence="3" type="ORF">BCR44DRAFT_135867</name>
</gene>
<dbReference type="Pfam" id="PF13815">
    <property type="entry name" value="Dzip-like_N"/>
    <property type="match status" value="1"/>
</dbReference>
<protein>
    <recommendedName>
        <fullName evidence="2">Cilium assembly protein DZIP1 N-terminal domain-containing protein</fullName>
    </recommendedName>
</protein>
<feature type="non-terminal residue" evidence="3">
    <location>
        <position position="342"/>
    </location>
</feature>
<dbReference type="Proteomes" id="UP000193411">
    <property type="component" value="Unassembled WGS sequence"/>
</dbReference>
<keyword evidence="4" id="KW-1185">Reference proteome</keyword>
<dbReference type="AlphaFoldDB" id="A0A1Y2H522"/>
<feature type="domain" description="Cilium assembly protein DZIP1 N-terminal" evidence="2">
    <location>
        <begin position="21"/>
        <end position="106"/>
    </location>
</feature>
<evidence type="ECO:0000313" key="4">
    <source>
        <dbReference type="Proteomes" id="UP000193411"/>
    </source>
</evidence>
<dbReference type="InterPro" id="IPR032714">
    <property type="entry name" value="DZIP1_N"/>
</dbReference>
<dbReference type="OrthoDB" id="5573023at2759"/>
<sequence length="342" mass="38245">MASKPARIKIPLSRSDGPRPFVTKIESIDWAIIDELDPDKISENTDDVTLEELYPLIVNVSVDMGDPKATPDNLIKLFRLTQLAMEVKHRFLEDSERQIAALQAQQMARTPTQNTPSRSRLGTLGGSQQVFGVSSQALSSAMIIGGPMTESPETSMQDLAARDNEISTLRADLDDMTRQANQLRIDHGAAEEAAETERLTAMQLRDELRSERAKARDAETMVDALQATVRELRAKEVKNAQLVGRKSEEAFRAEIREKNALITKYLGEVQVLAAKVSEFQAESQAVTAELEAVVSELERVCEENVEMKKYIAKVEERVERVELDRDALDIKVKELGDELIRK</sequence>
<comment type="caution">
    <text evidence="3">The sequence shown here is derived from an EMBL/GenBank/DDBJ whole genome shotgun (WGS) entry which is preliminary data.</text>
</comment>
<proteinExistence type="predicted"/>
<feature type="coiled-coil region" evidence="1">
    <location>
        <begin position="159"/>
        <end position="235"/>
    </location>
</feature>